<protein>
    <submittedName>
        <fullName evidence="2">Uncharacterized protein</fullName>
    </submittedName>
</protein>
<dbReference type="Pfam" id="PF26135">
    <property type="entry name" value="YuzI"/>
    <property type="match status" value="1"/>
</dbReference>
<dbReference type="AlphaFoldDB" id="A0A2U1K5E7"/>
<sequence>MIFRFFLLMVGFGLSVISGVTLIAYLNIITTGHGLAKYFEFILTQPEPYLFSIGIALITGSIYFPSGKD</sequence>
<proteinExistence type="predicted"/>
<keyword evidence="1" id="KW-0812">Transmembrane</keyword>
<feature type="transmembrane region" description="Helical" evidence="1">
    <location>
        <begin position="49"/>
        <end position="66"/>
    </location>
</feature>
<evidence type="ECO:0000313" key="2">
    <source>
        <dbReference type="EMBL" id="PWA12730.1"/>
    </source>
</evidence>
<organism evidence="2 3">
    <name type="scientific">Pueribacillus theae</name>
    <dbReference type="NCBI Taxonomy" id="2171751"/>
    <lineage>
        <taxon>Bacteria</taxon>
        <taxon>Bacillati</taxon>
        <taxon>Bacillota</taxon>
        <taxon>Bacilli</taxon>
        <taxon>Bacillales</taxon>
        <taxon>Bacillaceae</taxon>
        <taxon>Pueribacillus</taxon>
    </lineage>
</organism>
<feature type="transmembrane region" description="Helical" evidence="1">
    <location>
        <begin position="7"/>
        <end position="29"/>
    </location>
</feature>
<reference evidence="2 3" key="1">
    <citation type="submission" date="2018-04" db="EMBL/GenBank/DDBJ databases">
        <title>Camelliibacillus theae gen. nov., sp. nov., isolated from Pu'er tea.</title>
        <authorList>
            <person name="Niu L."/>
        </authorList>
    </citation>
    <scope>NUCLEOTIDE SEQUENCE [LARGE SCALE GENOMIC DNA]</scope>
    <source>
        <strain evidence="2 3">T8</strain>
    </source>
</reference>
<dbReference type="InterPro" id="IPR058887">
    <property type="entry name" value="YuzI-like"/>
</dbReference>
<keyword evidence="1" id="KW-0472">Membrane</keyword>
<gene>
    <name evidence="2" type="ORF">DCC39_04655</name>
</gene>
<name>A0A2U1K5E7_9BACI</name>
<keyword evidence="3" id="KW-1185">Reference proteome</keyword>
<evidence type="ECO:0000256" key="1">
    <source>
        <dbReference type="SAM" id="Phobius"/>
    </source>
</evidence>
<evidence type="ECO:0000313" key="3">
    <source>
        <dbReference type="Proteomes" id="UP000245998"/>
    </source>
</evidence>
<comment type="caution">
    <text evidence="2">The sequence shown here is derived from an EMBL/GenBank/DDBJ whole genome shotgun (WGS) entry which is preliminary data.</text>
</comment>
<accession>A0A2U1K5E7</accession>
<dbReference type="RefSeq" id="WP_116553721.1">
    <property type="nucleotide sequence ID" value="NZ_QCZG01000006.1"/>
</dbReference>
<keyword evidence="1" id="KW-1133">Transmembrane helix</keyword>
<dbReference type="EMBL" id="QCZG01000006">
    <property type="protein sequence ID" value="PWA12730.1"/>
    <property type="molecule type" value="Genomic_DNA"/>
</dbReference>
<dbReference type="Proteomes" id="UP000245998">
    <property type="component" value="Unassembled WGS sequence"/>
</dbReference>
<dbReference type="OrthoDB" id="2972455at2"/>